<reference evidence="3" key="1">
    <citation type="submission" date="2022-06" db="EMBL/GenBank/DDBJ databases">
        <title>Aeoliella straminimaris, a novel planctomycete from sediments.</title>
        <authorList>
            <person name="Vitorino I.R."/>
            <person name="Lage O.M."/>
        </authorList>
    </citation>
    <scope>NUCLEOTIDE SEQUENCE</scope>
    <source>
        <strain evidence="3">ICT_H6.2</strain>
    </source>
</reference>
<evidence type="ECO:0000256" key="1">
    <source>
        <dbReference type="SAM" id="Phobius"/>
    </source>
</evidence>
<protein>
    <submittedName>
        <fullName evidence="3">PEP-CTERM sorting domain-containing protein</fullName>
    </submittedName>
</protein>
<keyword evidence="1" id="KW-1133">Transmembrane helix</keyword>
<keyword evidence="1" id="KW-0472">Membrane</keyword>
<dbReference type="AlphaFoldDB" id="A0A9X2FIG2"/>
<dbReference type="InterPro" id="IPR013424">
    <property type="entry name" value="Ice-binding_C"/>
</dbReference>
<name>A0A9X2FIG2_9BACT</name>
<accession>A0A9X2FIG2</accession>
<organism evidence="3 4">
    <name type="scientific">Aeoliella straminimaris</name>
    <dbReference type="NCBI Taxonomy" id="2954799"/>
    <lineage>
        <taxon>Bacteria</taxon>
        <taxon>Pseudomonadati</taxon>
        <taxon>Planctomycetota</taxon>
        <taxon>Planctomycetia</taxon>
        <taxon>Pirellulales</taxon>
        <taxon>Lacipirellulaceae</taxon>
        <taxon>Aeoliella</taxon>
    </lineage>
</organism>
<feature type="domain" description="Ice-binding protein C-terminal" evidence="2">
    <location>
        <begin position="289"/>
        <end position="314"/>
    </location>
</feature>
<feature type="transmembrane region" description="Helical" evidence="1">
    <location>
        <begin position="293"/>
        <end position="310"/>
    </location>
</feature>
<dbReference type="Pfam" id="PF07589">
    <property type="entry name" value="PEP-CTERM"/>
    <property type="match status" value="1"/>
</dbReference>
<keyword evidence="1" id="KW-0812">Transmembrane</keyword>
<gene>
    <name evidence="3" type="ORF">NG895_24755</name>
</gene>
<dbReference type="NCBIfam" id="TIGR02595">
    <property type="entry name" value="PEP_CTERM"/>
    <property type="match status" value="1"/>
</dbReference>
<evidence type="ECO:0000259" key="2">
    <source>
        <dbReference type="Pfam" id="PF07589"/>
    </source>
</evidence>
<dbReference type="RefSeq" id="WP_252855234.1">
    <property type="nucleotide sequence ID" value="NZ_JAMXLR010000089.1"/>
</dbReference>
<dbReference type="EMBL" id="JAMXLR010000089">
    <property type="protein sequence ID" value="MCO6047121.1"/>
    <property type="molecule type" value="Genomic_DNA"/>
</dbReference>
<proteinExistence type="predicted"/>
<keyword evidence="4" id="KW-1185">Reference proteome</keyword>
<comment type="caution">
    <text evidence="3">The sequence shown here is derived from an EMBL/GenBank/DDBJ whole genome shotgun (WGS) entry which is preliminary data.</text>
</comment>
<sequence length="317" mass="33665">MAQLAGAETLTNIAGTGGDVVVRRNNNTENDGFLRIKNQGGDGEASGNDRIGLLKFDLSGLSESITAGGVQLELPRGESTGQAVNTFDAGDILYLYGVPDLGADENFDEASVTFASFPYLTGDGSVTTVRPETDLTGNGVNDDLVPLLDTFTFSEQSDAGDLVTFTGGSLTSFLQADTNDIATFILTVSQTQDVFKTAVFVSDTGTEGTPLPPTLLTNGDVPMEGTDFNMMDGTTIDDFFILRDNYLTGTTFSQGDANLDGIVNHLDFYLWRTDYLAAGGSLSAIQWSPVPEPATSAMLAIGGVAAMFVVRKRRQRR</sequence>
<evidence type="ECO:0000313" key="4">
    <source>
        <dbReference type="Proteomes" id="UP001155241"/>
    </source>
</evidence>
<dbReference type="Proteomes" id="UP001155241">
    <property type="component" value="Unassembled WGS sequence"/>
</dbReference>
<evidence type="ECO:0000313" key="3">
    <source>
        <dbReference type="EMBL" id="MCO6047121.1"/>
    </source>
</evidence>